<evidence type="ECO:0000259" key="1">
    <source>
        <dbReference type="Pfam" id="PF01882"/>
    </source>
</evidence>
<dbReference type="Proteomes" id="UP000366872">
    <property type="component" value="Unassembled WGS sequence"/>
</dbReference>
<dbReference type="Pfam" id="PF01882">
    <property type="entry name" value="DUF58"/>
    <property type="match status" value="1"/>
</dbReference>
<reference evidence="2 3" key="1">
    <citation type="submission" date="2019-04" db="EMBL/GenBank/DDBJ databases">
        <authorList>
            <person name="Van Vliet M D."/>
        </authorList>
    </citation>
    <scope>NUCLEOTIDE SEQUENCE [LARGE SCALE GENOMIC DNA]</scope>
    <source>
        <strain evidence="2 3">F1</strain>
    </source>
</reference>
<accession>A0A6C2U8I8</accession>
<dbReference type="InterPro" id="IPR002881">
    <property type="entry name" value="DUF58"/>
</dbReference>
<evidence type="ECO:0000313" key="2">
    <source>
        <dbReference type="EMBL" id="VGO16037.1"/>
    </source>
</evidence>
<dbReference type="AlphaFoldDB" id="A0A6C2U8I8"/>
<organism evidence="2 3">
    <name type="scientific">Pontiella desulfatans</name>
    <dbReference type="NCBI Taxonomy" id="2750659"/>
    <lineage>
        <taxon>Bacteria</taxon>
        <taxon>Pseudomonadati</taxon>
        <taxon>Kiritimatiellota</taxon>
        <taxon>Kiritimatiellia</taxon>
        <taxon>Kiritimatiellales</taxon>
        <taxon>Pontiellaceae</taxon>
        <taxon>Pontiella</taxon>
    </lineage>
</organism>
<dbReference type="InterPro" id="IPR036465">
    <property type="entry name" value="vWFA_dom_sf"/>
</dbReference>
<sequence>MLTDPEFLKRLETLFLLTRKVLGGSMRADRRSTRKGSGINFADYAEYHYGDDYRHVDWNIYGRLEALVVKLYELEEDVCVHFLLDCSPSMDSKSIFAKQVTAALAYIALSCHDRVCIHSVSDQLGTLLRPAHGRGKVFPMLRALEDAPLVGTTTDLSICARAFQQRVKRPGVCVLVSDFLVPDGYAEAIKLLQWGRHDVFCIQTLDPAEMKCDMKGDVDLECCESHERRKVTITATEAARYEQAIRDWNADLKQECARRGVGFVQAFSDVPFDRVVEVILRKGGLVA</sequence>
<name>A0A6C2U8I8_PONDE</name>
<dbReference type="RefSeq" id="WP_136081593.1">
    <property type="nucleotide sequence ID" value="NZ_CAAHFG010000003.1"/>
</dbReference>
<keyword evidence="3" id="KW-1185">Reference proteome</keyword>
<protein>
    <recommendedName>
        <fullName evidence="1">DUF58 domain-containing protein</fullName>
    </recommendedName>
</protein>
<feature type="domain" description="DUF58" evidence="1">
    <location>
        <begin position="44"/>
        <end position="246"/>
    </location>
</feature>
<dbReference type="EMBL" id="CAAHFG010000003">
    <property type="protein sequence ID" value="VGO16037.1"/>
    <property type="molecule type" value="Genomic_DNA"/>
</dbReference>
<evidence type="ECO:0000313" key="3">
    <source>
        <dbReference type="Proteomes" id="UP000366872"/>
    </source>
</evidence>
<dbReference type="PANTHER" id="PTHR33608:SF7">
    <property type="entry name" value="DUF58 DOMAIN-CONTAINING PROTEIN"/>
    <property type="match status" value="1"/>
</dbReference>
<dbReference type="Gene3D" id="3.40.50.410">
    <property type="entry name" value="von Willebrand factor, type A domain"/>
    <property type="match status" value="1"/>
</dbReference>
<proteinExistence type="predicted"/>
<dbReference type="PANTHER" id="PTHR33608">
    <property type="entry name" value="BLL2464 PROTEIN"/>
    <property type="match status" value="1"/>
</dbReference>
<gene>
    <name evidence="2" type="ORF">PDESU_04627</name>
</gene>
<dbReference type="SUPFAM" id="SSF53300">
    <property type="entry name" value="vWA-like"/>
    <property type="match status" value="1"/>
</dbReference>